<dbReference type="AlphaFoldDB" id="A0A8R7NXA4"/>
<reference evidence="1" key="2">
    <citation type="submission" date="2018-03" db="EMBL/GenBank/DDBJ databases">
        <title>The Triticum urartu genome reveals the dynamic nature of wheat genome evolution.</title>
        <authorList>
            <person name="Ling H."/>
            <person name="Ma B."/>
            <person name="Shi X."/>
            <person name="Liu H."/>
            <person name="Dong L."/>
            <person name="Sun H."/>
            <person name="Cao Y."/>
            <person name="Gao Q."/>
            <person name="Zheng S."/>
            <person name="Li Y."/>
            <person name="Yu Y."/>
            <person name="Du H."/>
            <person name="Qi M."/>
            <person name="Li Y."/>
            <person name="Yu H."/>
            <person name="Cui Y."/>
            <person name="Wang N."/>
            <person name="Chen C."/>
            <person name="Wu H."/>
            <person name="Zhao Y."/>
            <person name="Zhang J."/>
            <person name="Li Y."/>
            <person name="Zhou W."/>
            <person name="Zhang B."/>
            <person name="Hu W."/>
            <person name="Eijk M."/>
            <person name="Tang J."/>
            <person name="Witsenboer H."/>
            <person name="Zhao S."/>
            <person name="Li Z."/>
            <person name="Zhang A."/>
            <person name="Wang D."/>
            <person name="Liang C."/>
        </authorList>
    </citation>
    <scope>NUCLEOTIDE SEQUENCE [LARGE SCALE GENOMIC DNA]</scope>
    <source>
        <strain evidence="1">cv. G1812</strain>
    </source>
</reference>
<dbReference type="EnsemblPlants" id="TuG1812G0100000154.01.T01">
    <property type="protein sequence ID" value="TuG1812G0100000154.01.T01"/>
    <property type="gene ID" value="TuG1812G0100000154.01"/>
</dbReference>
<reference evidence="1" key="3">
    <citation type="submission" date="2022-06" db="UniProtKB">
        <authorList>
            <consortium name="EnsemblPlants"/>
        </authorList>
    </citation>
    <scope>IDENTIFICATION</scope>
</reference>
<protein>
    <recommendedName>
        <fullName evidence="3">Alcohol-forming fatty acyl-CoA reductase</fullName>
    </recommendedName>
</protein>
<dbReference type="InterPro" id="IPR026055">
    <property type="entry name" value="FAR"/>
</dbReference>
<accession>A0A8R7NXA4</accession>
<dbReference type="GO" id="GO:0080019">
    <property type="term" value="F:alcohol-forming very long-chain fatty acyl-CoA reductase activity"/>
    <property type="evidence" value="ECO:0007669"/>
    <property type="project" value="InterPro"/>
</dbReference>
<dbReference type="Proteomes" id="UP000015106">
    <property type="component" value="Chromosome 1"/>
</dbReference>
<dbReference type="GO" id="GO:0035336">
    <property type="term" value="P:long-chain fatty-acyl-CoA metabolic process"/>
    <property type="evidence" value="ECO:0007669"/>
    <property type="project" value="TreeGrafter"/>
</dbReference>
<dbReference type="PANTHER" id="PTHR11011">
    <property type="entry name" value="MALE STERILITY PROTEIN 2-RELATED"/>
    <property type="match status" value="1"/>
</dbReference>
<organism evidence="1 2">
    <name type="scientific">Triticum urartu</name>
    <name type="common">Red wild einkorn</name>
    <name type="synonym">Crithodium urartu</name>
    <dbReference type="NCBI Taxonomy" id="4572"/>
    <lineage>
        <taxon>Eukaryota</taxon>
        <taxon>Viridiplantae</taxon>
        <taxon>Streptophyta</taxon>
        <taxon>Embryophyta</taxon>
        <taxon>Tracheophyta</taxon>
        <taxon>Spermatophyta</taxon>
        <taxon>Magnoliopsida</taxon>
        <taxon>Liliopsida</taxon>
        <taxon>Poales</taxon>
        <taxon>Poaceae</taxon>
        <taxon>BOP clade</taxon>
        <taxon>Pooideae</taxon>
        <taxon>Triticodae</taxon>
        <taxon>Triticeae</taxon>
        <taxon>Triticinae</taxon>
        <taxon>Triticum</taxon>
    </lineage>
</organism>
<evidence type="ECO:0000313" key="2">
    <source>
        <dbReference type="Proteomes" id="UP000015106"/>
    </source>
</evidence>
<proteinExistence type="predicted"/>
<keyword evidence="2" id="KW-1185">Reference proteome</keyword>
<sequence length="150" mass="17104">MSFAQRFRRLKLFLQVSTAYVNGQRQGLILEKPFCLGDIITKGIGSSDFSAHQNTVLDIEAEIKLAFDSRRHSSASASVTQEMKELGSRGILVFPCYFLMSVDTNTHMKYLICAIYLFIGPNSMVGKTLMCSQRPWARWSSTACEERYRW</sequence>
<dbReference type="GO" id="GO:0010345">
    <property type="term" value="P:suberin biosynthetic process"/>
    <property type="evidence" value="ECO:0007669"/>
    <property type="project" value="TreeGrafter"/>
</dbReference>
<name>A0A8R7NXA4_TRIUA</name>
<evidence type="ECO:0008006" key="3">
    <source>
        <dbReference type="Google" id="ProtNLM"/>
    </source>
</evidence>
<dbReference type="PANTHER" id="PTHR11011:SF45">
    <property type="entry name" value="FATTY ACYL-COA REDUCTASE CG8306-RELATED"/>
    <property type="match status" value="1"/>
</dbReference>
<dbReference type="Gramene" id="TuG1812G0100000154.01.T01">
    <property type="protein sequence ID" value="TuG1812G0100000154.01.T01"/>
    <property type="gene ID" value="TuG1812G0100000154.01"/>
</dbReference>
<evidence type="ECO:0000313" key="1">
    <source>
        <dbReference type="EnsemblPlants" id="TuG1812G0100000154.01.T01"/>
    </source>
</evidence>
<reference evidence="2" key="1">
    <citation type="journal article" date="2013" name="Nature">
        <title>Draft genome of the wheat A-genome progenitor Triticum urartu.</title>
        <authorList>
            <person name="Ling H.Q."/>
            <person name="Zhao S."/>
            <person name="Liu D."/>
            <person name="Wang J."/>
            <person name="Sun H."/>
            <person name="Zhang C."/>
            <person name="Fan H."/>
            <person name="Li D."/>
            <person name="Dong L."/>
            <person name="Tao Y."/>
            <person name="Gao C."/>
            <person name="Wu H."/>
            <person name="Li Y."/>
            <person name="Cui Y."/>
            <person name="Guo X."/>
            <person name="Zheng S."/>
            <person name="Wang B."/>
            <person name="Yu K."/>
            <person name="Liang Q."/>
            <person name="Yang W."/>
            <person name="Lou X."/>
            <person name="Chen J."/>
            <person name="Feng M."/>
            <person name="Jian J."/>
            <person name="Zhang X."/>
            <person name="Luo G."/>
            <person name="Jiang Y."/>
            <person name="Liu J."/>
            <person name="Wang Z."/>
            <person name="Sha Y."/>
            <person name="Zhang B."/>
            <person name="Wu H."/>
            <person name="Tang D."/>
            <person name="Shen Q."/>
            <person name="Xue P."/>
            <person name="Zou S."/>
            <person name="Wang X."/>
            <person name="Liu X."/>
            <person name="Wang F."/>
            <person name="Yang Y."/>
            <person name="An X."/>
            <person name="Dong Z."/>
            <person name="Zhang K."/>
            <person name="Zhang X."/>
            <person name="Luo M.C."/>
            <person name="Dvorak J."/>
            <person name="Tong Y."/>
            <person name="Wang J."/>
            <person name="Yang H."/>
            <person name="Li Z."/>
            <person name="Wang D."/>
            <person name="Zhang A."/>
            <person name="Wang J."/>
        </authorList>
    </citation>
    <scope>NUCLEOTIDE SEQUENCE</scope>
    <source>
        <strain evidence="2">cv. G1812</strain>
    </source>
</reference>